<dbReference type="PATRIC" id="fig|270351.6.peg.5146"/>
<gene>
    <name evidence="3" type="ORF">VP06_31855</name>
</gene>
<organism evidence="3 4">
    <name type="scientific">Methylobacterium aquaticum</name>
    <dbReference type="NCBI Taxonomy" id="270351"/>
    <lineage>
        <taxon>Bacteria</taxon>
        <taxon>Pseudomonadati</taxon>
        <taxon>Pseudomonadota</taxon>
        <taxon>Alphaproteobacteria</taxon>
        <taxon>Hyphomicrobiales</taxon>
        <taxon>Methylobacteriaceae</taxon>
        <taxon>Methylobacterium</taxon>
    </lineage>
</organism>
<dbReference type="PANTHER" id="PTHR12526:SF635">
    <property type="entry name" value="GLYCOSYL TRANSFERASE GROUP 1"/>
    <property type="match status" value="1"/>
</dbReference>
<feature type="domain" description="Glycosyltransferase subfamily 4-like N-terminal" evidence="2">
    <location>
        <begin position="903"/>
        <end position="1093"/>
    </location>
</feature>
<dbReference type="SUPFAM" id="SSF53756">
    <property type="entry name" value="UDP-Glycosyltransferase/glycogen phosphorylase"/>
    <property type="match status" value="2"/>
</dbReference>
<dbReference type="Proteomes" id="UP000035929">
    <property type="component" value="Unassembled WGS sequence"/>
</dbReference>
<dbReference type="InterPro" id="IPR028098">
    <property type="entry name" value="Glyco_trans_4-like_N"/>
</dbReference>
<accession>A0A0J6S0K1</accession>
<evidence type="ECO:0000259" key="2">
    <source>
        <dbReference type="Pfam" id="PF13579"/>
    </source>
</evidence>
<dbReference type="SUPFAM" id="SSF48452">
    <property type="entry name" value="TPR-like"/>
    <property type="match status" value="1"/>
</dbReference>
<dbReference type="Pfam" id="PF13524">
    <property type="entry name" value="Glyco_trans_1_2"/>
    <property type="match status" value="1"/>
</dbReference>
<proteinExistence type="predicted"/>
<dbReference type="CDD" id="cd03823">
    <property type="entry name" value="GT4_ExpE7-like"/>
    <property type="match status" value="1"/>
</dbReference>
<evidence type="ECO:0000313" key="4">
    <source>
        <dbReference type="Proteomes" id="UP000035929"/>
    </source>
</evidence>
<dbReference type="Gene3D" id="1.25.40.10">
    <property type="entry name" value="Tetratricopeptide repeat domain"/>
    <property type="match status" value="1"/>
</dbReference>
<dbReference type="InterPro" id="IPR011990">
    <property type="entry name" value="TPR-like_helical_dom_sf"/>
</dbReference>
<sequence>MNIFKLLRRGERKKDADLDVRFYRDYYADLHHATDEEIIRHWEEFGRNEGRFGNELQARAAAAASAGLPQDFDVGNYLRLNPDVAATIRWDFQAIFHYLEHGKAEKRPYSGSPLPEAARSGLPRGFNLASYVACNPDIGRAITSNAARVTHYFDHGRAEDRHYVPLFYDPAFIAHLYGVRVPPGLTPEDAVVAVKQHLRAPDDHLVYFNEDEIACVHGINIPYFSKYFDHNFYQHKYIKQRGKFLNRAECIRHFCEIGQHEQFDISLDGAFDDAFFQAEHGDDDTSGSSRRERYARWLRSDASEPFWPNLKVFVQVTHGARLSRALEARITARLGQPSNGTAPVTPSRIVRDLIEWRWDLNEPAAASFFAEVADARALQGKDVEAAELYARSLIHHPEQSRALNHRADMIERGGNVALATRLRQHIVARDASNEWTFRHLAHGLLTLGEPKAAERAMAAGVAKYPADVGLRLKLRETREKYFYDVWEKSADVALESGYDEARARVTEAARCLAGGEEAPVIGTGPVRRVAVYANCDLPQCRFYRVDQRAEQLVAAGYDVTIYDYTKDHNKYMSDLMQIDYTIFYRVPAFPNVVDAISRTAELGIVTIYDIDDLVFDSAYFPPGLDTYVGLIDARQHASMACGVSLFAEAAALCEYGMASTPSLARHLERRVRTGTVFHQPNALSSAHVVSMQGRARPRGDTVTIFYGSGTKAHKLDFEQLIEPALARLFETHGSRIRVVVIGEVTVSDLLRPWADYIITSRPIANVASYWDLLREADINISVLVPDTFNDCKSEIKWMEAAMFGIPSVVSGTQTHREVIVEGETGFLCDSSAAFHAALDRLVRSPDERRQIGEAAKQVVLDRYGIERQAKGLAALIDRSTARQLAPRKRLVIVNVFYPPQAIGGATRVVHDNVRSLRRILGAEWQIDVICTLEGGPVPYALDWYVREGVRVFCITAADHPDIDNLVEDPEMGRVFDRVLDRIGPDLIHFHCIQRLTTSCVTAAIRRRIPYLITMHDGWWISPHQFLINGNRVVETYDFSGTASLDAYMGEDYVRARTLLRCVNSAARILTVSRPFGELCRRVGLDRIEVVENGVSRLPEVVRTASPTGRVRLGFIGGLADHKGYGLIRTVILNEPFRNLSLLLIDHAMHPSERVTEEWGSVPVEIRGKFPQSSIGGLYAHIDVLLAPSVWPESYGLVTREAVAAGCWVVASDRGAVADCVVEGRNGYVVDVADEAGLLTALRFIDENPAIHLRSPDHNAPIRTADQQAEELAVIYGTVLDADRAARA</sequence>
<dbReference type="Gene3D" id="3.40.50.2000">
    <property type="entry name" value="Glycogen Phosphorylase B"/>
    <property type="match status" value="3"/>
</dbReference>
<dbReference type="Pfam" id="PF13692">
    <property type="entry name" value="Glyco_trans_1_4"/>
    <property type="match status" value="1"/>
</dbReference>
<dbReference type="OrthoDB" id="9801573at2"/>
<dbReference type="InterPro" id="IPR055259">
    <property type="entry name" value="YkvP/CgeB_Glyco_trans-like"/>
</dbReference>
<protein>
    <recommendedName>
        <fullName evidence="5">Glycosyltransferase</fullName>
    </recommendedName>
</protein>
<evidence type="ECO:0000313" key="3">
    <source>
        <dbReference type="EMBL" id="KMO27078.1"/>
    </source>
</evidence>
<evidence type="ECO:0000259" key="1">
    <source>
        <dbReference type="Pfam" id="PF13524"/>
    </source>
</evidence>
<feature type="domain" description="Spore protein YkvP/CgeB glycosyl transferase-like" evidence="1">
    <location>
        <begin position="721"/>
        <end position="870"/>
    </location>
</feature>
<dbReference type="RefSeq" id="WP_048467814.1">
    <property type="nucleotide sequence ID" value="NZ_LABX01000352.1"/>
</dbReference>
<comment type="caution">
    <text evidence="3">The sequence shown here is derived from an EMBL/GenBank/DDBJ whole genome shotgun (WGS) entry which is preliminary data.</text>
</comment>
<dbReference type="GO" id="GO:0016757">
    <property type="term" value="F:glycosyltransferase activity"/>
    <property type="evidence" value="ECO:0007669"/>
    <property type="project" value="UniProtKB-ARBA"/>
</dbReference>
<name>A0A0J6S0K1_9HYPH</name>
<dbReference type="EMBL" id="LABX01000352">
    <property type="protein sequence ID" value="KMO27078.1"/>
    <property type="molecule type" value="Genomic_DNA"/>
</dbReference>
<reference evidence="3 4" key="1">
    <citation type="submission" date="2015-03" db="EMBL/GenBank/DDBJ databases">
        <title>Genome sequencing of Methylobacterium aquaticum DSM16371 type strain.</title>
        <authorList>
            <person name="Chaudhry V."/>
            <person name="Patil P.B."/>
        </authorList>
    </citation>
    <scope>NUCLEOTIDE SEQUENCE [LARGE SCALE GENOMIC DNA]</scope>
    <source>
        <strain evidence="3 4">DSM 16371</strain>
    </source>
</reference>
<dbReference type="PANTHER" id="PTHR12526">
    <property type="entry name" value="GLYCOSYLTRANSFERASE"/>
    <property type="match status" value="1"/>
</dbReference>
<evidence type="ECO:0008006" key="5">
    <source>
        <dbReference type="Google" id="ProtNLM"/>
    </source>
</evidence>
<dbReference type="Pfam" id="PF13579">
    <property type="entry name" value="Glyco_trans_4_4"/>
    <property type="match status" value="1"/>
</dbReference>